<dbReference type="Pfam" id="PF13439">
    <property type="entry name" value="Glyco_transf_4"/>
    <property type="match status" value="1"/>
</dbReference>
<dbReference type="InterPro" id="IPR001296">
    <property type="entry name" value="Glyco_trans_1"/>
</dbReference>
<evidence type="ECO:0008006" key="5">
    <source>
        <dbReference type="Google" id="ProtNLM"/>
    </source>
</evidence>
<dbReference type="AlphaFoldDB" id="A0A6J4VQY6"/>
<dbReference type="PANTHER" id="PTHR46401:SF2">
    <property type="entry name" value="GLYCOSYLTRANSFERASE WBBK-RELATED"/>
    <property type="match status" value="1"/>
</dbReference>
<dbReference type="PANTHER" id="PTHR46401">
    <property type="entry name" value="GLYCOSYLTRANSFERASE WBBK-RELATED"/>
    <property type="match status" value="1"/>
</dbReference>
<evidence type="ECO:0000259" key="3">
    <source>
        <dbReference type="Pfam" id="PF13439"/>
    </source>
</evidence>
<dbReference type="GO" id="GO:0016757">
    <property type="term" value="F:glycosyltransferase activity"/>
    <property type="evidence" value="ECO:0007669"/>
    <property type="project" value="InterPro"/>
</dbReference>
<dbReference type="GO" id="GO:0009103">
    <property type="term" value="P:lipopolysaccharide biosynthetic process"/>
    <property type="evidence" value="ECO:0007669"/>
    <property type="project" value="TreeGrafter"/>
</dbReference>
<dbReference type="EMBL" id="CADCWM010000951">
    <property type="protein sequence ID" value="CAA9585520.1"/>
    <property type="molecule type" value="Genomic_DNA"/>
</dbReference>
<evidence type="ECO:0000313" key="4">
    <source>
        <dbReference type="EMBL" id="CAA9585520.1"/>
    </source>
</evidence>
<sequence length="385" mass="42489">MKIGIDYTVGVYQGSGIGRYTRVLAHALAAVDHENEYTLLWARAYGQGGRELPRLDRASSFPPNFRARRLPLTNRALTAGWHRLRLPVPVEALSGPLDVLHAPDFVAPPTRRARRIVTIHDLTFLVVPQYAHPPLRAYLGRAVPHNVQSADHIFADSEATRRDLIRLLGVAEERISVVHVAAEARFHPFTEEERAAGRRTLAGAGVPDGPYFLTVGTLEPRKNHIGLLRAFARLRRLGAPHRLVIAGQPGWGFEPIFAAVERHGLAEVVTFLDFFPDPLLPALYACADLLILPSFYEGFGIPLLEAMGSGTPAVVADRPSLPEIAGGAARLVDPDDHTALTEAIWTLLHDAGAREELRRRGLERVRDFAPRRLAELVVARYRALA</sequence>
<proteinExistence type="predicted"/>
<dbReference type="Pfam" id="PF00534">
    <property type="entry name" value="Glycos_transf_1"/>
    <property type="match status" value="1"/>
</dbReference>
<reference evidence="4" key="1">
    <citation type="submission" date="2020-02" db="EMBL/GenBank/DDBJ databases">
        <authorList>
            <person name="Meier V. D."/>
        </authorList>
    </citation>
    <scope>NUCLEOTIDE SEQUENCE</scope>
    <source>
        <strain evidence="4">AVDCRST_MAG88</strain>
    </source>
</reference>
<name>A0A6J4VQY6_9BACT</name>
<evidence type="ECO:0000259" key="2">
    <source>
        <dbReference type="Pfam" id="PF00534"/>
    </source>
</evidence>
<accession>A0A6J4VQY6</accession>
<dbReference type="InterPro" id="IPR028098">
    <property type="entry name" value="Glyco_trans_4-like_N"/>
</dbReference>
<protein>
    <recommendedName>
        <fullName evidence="5">Glycosyl transferase, group 1</fullName>
    </recommendedName>
</protein>
<evidence type="ECO:0000256" key="1">
    <source>
        <dbReference type="ARBA" id="ARBA00022679"/>
    </source>
</evidence>
<keyword evidence="1" id="KW-0808">Transferase</keyword>
<dbReference type="CDD" id="cd03809">
    <property type="entry name" value="GT4_MtfB-like"/>
    <property type="match status" value="1"/>
</dbReference>
<organism evidence="4">
    <name type="scientific">uncultured Thermomicrobiales bacterium</name>
    <dbReference type="NCBI Taxonomy" id="1645740"/>
    <lineage>
        <taxon>Bacteria</taxon>
        <taxon>Pseudomonadati</taxon>
        <taxon>Thermomicrobiota</taxon>
        <taxon>Thermomicrobia</taxon>
        <taxon>Thermomicrobiales</taxon>
        <taxon>environmental samples</taxon>
    </lineage>
</organism>
<feature type="domain" description="Glycosyl transferase family 1" evidence="2">
    <location>
        <begin position="208"/>
        <end position="361"/>
    </location>
</feature>
<dbReference type="SUPFAM" id="SSF53756">
    <property type="entry name" value="UDP-Glycosyltransferase/glycogen phosphorylase"/>
    <property type="match status" value="1"/>
</dbReference>
<gene>
    <name evidence="4" type="ORF">AVDCRST_MAG88-3879</name>
</gene>
<dbReference type="Gene3D" id="3.40.50.2000">
    <property type="entry name" value="Glycogen Phosphorylase B"/>
    <property type="match status" value="2"/>
</dbReference>
<feature type="domain" description="Glycosyltransferase subfamily 4-like N-terminal" evidence="3">
    <location>
        <begin position="15"/>
        <end position="179"/>
    </location>
</feature>